<dbReference type="GO" id="GO:0008380">
    <property type="term" value="P:RNA splicing"/>
    <property type="evidence" value="ECO:0007669"/>
    <property type="project" value="UniProtKB-KW"/>
</dbReference>
<comment type="subunit">
    <text evidence="4">Part of a tri-snRNP complex.</text>
</comment>
<proteinExistence type="inferred from homology"/>
<accession>A0A7S1BT38</accession>
<feature type="compositionally biased region" description="Basic and acidic residues" evidence="8">
    <location>
        <begin position="1"/>
        <end position="16"/>
    </location>
</feature>
<evidence type="ECO:0000256" key="2">
    <source>
        <dbReference type="ARBA" id="ARBA00004123"/>
    </source>
</evidence>
<evidence type="ECO:0000256" key="8">
    <source>
        <dbReference type="SAM" id="MobiDB-lite"/>
    </source>
</evidence>
<evidence type="ECO:0000256" key="5">
    <source>
        <dbReference type="ARBA" id="ARBA00022664"/>
    </source>
</evidence>
<gene>
    <name evidence="10" type="ORF">CHYS00102_LOCUS23011</name>
</gene>
<comment type="function">
    <text evidence="1">May play a role in mRNA splicing.</text>
</comment>
<dbReference type="InterPro" id="IPR013957">
    <property type="entry name" value="SNRNP27"/>
</dbReference>
<evidence type="ECO:0000256" key="3">
    <source>
        <dbReference type="ARBA" id="ARBA00008218"/>
    </source>
</evidence>
<name>A0A7S1BT38_9STRA</name>
<feature type="region of interest" description="Disordered" evidence="8">
    <location>
        <begin position="70"/>
        <end position="98"/>
    </location>
</feature>
<dbReference type="GO" id="GO:0006397">
    <property type="term" value="P:mRNA processing"/>
    <property type="evidence" value="ECO:0007669"/>
    <property type="project" value="UniProtKB-KW"/>
</dbReference>
<reference evidence="10" key="1">
    <citation type="submission" date="2021-01" db="EMBL/GenBank/DDBJ databases">
        <authorList>
            <person name="Corre E."/>
            <person name="Pelletier E."/>
            <person name="Niang G."/>
            <person name="Scheremetjew M."/>
            <person name="Finn R."/>
            <person name="Kale V."/>
            <person name="Holt S."/>
            <person name="Cochrane G."/>
            <person name="Meng A."/>
            <person name="Brown T."/>
            <person name="Cohen L."/>
        </authorList>
    </citation>
    <scope>NUCLEOTIDE SEQUENCE</scope>
    <source>
        <strain evidence="10">308</strain>
    </source>
</reference>
<dbReference type="EMBL" id="HBFR01031722">
    <property type="protein sequence ID" value="CAD8895797.1"/>
    <property type="molecule type" value="Transcribed_RNA"/>
</dbReference>
<comment type="similarity">
    <text evidence="3">Belongs to the SNUT3 family.</text>
</comment>
<feature type="region of interest" description="Disordered" evidence="8">
    <location>
        <begin position="1"/>
        <end position="44"/>
    </location>
</feature>
<evidence type="ECO:0000313" key="10">
    <source>
        <dbReference type="EMBL" id="CAD8895797.1"/>
    </source>
</evidence>
<dbReference type="GO" id="GO:0071011">
    <property type="term" value="C:precatalytic spliceosome"/>
    <property type="evidence" value="ECO:0007669"/>
    <property type="project" value="TreeGrafter"/>
</dbReference>
<evidence type="ECO:0000256" key="1">
    <source>
        <dbReference type="ARBA" id="ARBA00003632"/>
    </source>
</evidence>
<protein>
    <recommendedName>
        <fullName evidence="9">U4/U6.U5 small nuclear ribonucleoprotein 27kDa protein domain-containing protein</fullName>
    </recommendedName>
</protein>
<comment type="subcellular location">
    <subcellularLocation>
        <location evidence="2">Nucleus</location>
    </subcellularLocation>
</comment>
<organism evidence="10">
    <name type="scientific">Corethron hystrix</name>
    <dbReference type="NCBI Taxonomy" id="216773"/>
    <lineage>
        <taxon>Eukaryota</taxon>
        <taxon>Sar</taxon>
        <taxon>Stramenopiles</taxon>
        <taxon>Ochrophyta</taxon>
        <taxon>Bacillariophyta</taxon>
        <taxon>Coscinodiscophyceae</taxon>
        <taxon>Corethrophycidae</taxon>
        <taxon>Corethrales</taxon>
        <taxon>Corethraceae</taxon>
        <taxon>Corethron</taxon>
    </lineage>
</organism>
<keyword evidence="6" id="KW-0508">mRNA splicing</keyword>
<evidence type="ECO:0000256" key="6">
    <source>
        <dbReference type="ARBA" id="ARBA00023187"/>
    </source>
</evidence>
<evidence type="ECO:0000256" key="7">
    <source>
        <dbReference type="ARBA" id="ARBA00023242"/>
    </source>
</evidence>
<evidence type="ECO:0000256" key="4">
    <source>
        <dbReference type="ARBA" id="ARBA00011825"/>
    </source>
</evidence>
<dbReference type="PANTHER" id="PTHR31077:SF1">
    <property type="entry name" value="U4_U6.U5 SMALL NUCLEAR RIBONUCLEOPROTEIN 27 KDA PROTEIN"/>
    <property type="match status" value="1"/>
</dbReference>
<dbReference type="Pfam" id="PF08648">
    <property type="entry name" value="SNRNP27"/>
    <property type="match status" value="1"/>
</dbReference>
<dbReference type="PANTHER" id="PTHR31077">
    <property type="entry name" value="U4/U6.U5 SMALL NUCLEAR RIBONUCLEOPROTEIN 27 KDA PROTEIN"/>
    <property type="match status" value="1"/>
</dbReference>
<evidence type="ECO:0000259" key="9">
    <source>
        <dbReference type="Pfam" id="PF08648"/>
    </source>
</evidence>
<feature type="domain" description="U4/U6.U5 small nuclear ribonucleoprotein 27kDa protein" evidence="9">
    <location>
        <begin position="56"/>
        <end position="115"/>
    </location>
</feature>
<keyword evidence="5" id="KW-0507">mRNA processing</keyword>
<keyword evidence="7" id="KW-0539">Nucleus</keyword>
<dbReference type="AlphaFoldDB" id="A0A7S1BT38"/>
<sequence>MPKSRKEILDEMRALNEEEEAKVEKSASSSRSSRREGGSSDAAVRVTAEELMEMTEDEAMKKVMGFSGSFGSTKEKKVADNHTTAAKGAASKNKARKYRQYMNRKGGFNRPLDKMK</sequence>